<feature type="domain" description="FecR protein" evidence="2">
    <location>
        <begin position="64"/>
        <end position="163"/>
    </location>
</feature>
<evidence type="ECO:0000313" key="3">
    <source>
        <dbReference type="EMBL" id="VAW00835.1"/>
    </source>
</evidence>
<name>A0A3B0S3J5_9ZZZZ</name>
<protein>
    <recommendedName>
        <fullName evidence="2">FecR protein domain-containing protein</fullName>
    </recommendedName>
</protein>
<dbReference type="PANTHER" id="PTHR38731">
    <property type="entry name" value="LIPL45-RELATED LIPOPROTEIN-RELATED"/>
    <property type="match status" value="1"/>
</dbReference>
<dbReference type="Pfam" id="PF04773">
    <property type="entry name" value="FecR"/>
    <property type="match status" value="1"/>
</dbReference>
<organism evidence="3">
    <name type="scientific">hydrothermal vent metagenome</name>
    <dbReference type="NCBI Taxonomy" id="652676"/>
    <lineage>
        <taxon>unclassified sequences</taxon>
        <taxon>metagenomes</taxon>
        <taxon>ecological metagenomes</taxon>
    </lineage>
</organism>
<dbReference type="InterPro" id="IPR006860">
    <property type="entry name" value="FecR"/>
</dbReference>
<evidence type="ECO:0000259" key="2">
    <source>
        <dbReference type="Pfam" id="PF04773"/>
    </source>
</evidence>
<dbReference type="Gene3D" id="2.60.120.1440">
    <property type="match status" value="1"/>
</dbReference>
<gene>
    <name evidence="3" type="ORF">MNBD_ALPHA08-661</name>
</gene>
<evidence type="ECO:0000256" key="1">
    <source>
        <dbReference type="SAM" id="MobiDB-lite"/>
    </source>
</evidence>
<sequence length="256" mass="26412">MTKVKKFLASLFLTGIMALTMVLSVPAFAKSHAGKAVAVAGSATSSGQQGKRTLSTGSSVFQGDTITTGFTGRVQLLFSDNAKLVVGPRSRVKIDNYVLGRGKTVSSFAIQAARGTFRFISGNSKKSAYKISIKTATIGIRGTSFDFANAGRTKVVLYTGSVQVCIGGSCQTLRNKCDLAQEAGDRIIKATTAQLVPNAYRLTFPYIRGESSLLPAFRVNAAACDADFGPSRQGNDGGSSGGSGGRGGKGSAGANG</sequence>
<dbReference type="EMBL" id="UOEC01000180">
    <property type="protein sequence ID" value="VAW00835.1"/>
    <property type="molecule type" value="Genomic_DNA"/>
</dbReference>
<feature type="compositionally biased region" description="Gly residues" evidence="1">
    <location>
        <begin position="235"/>
        <end position="256"/>
    </location>
</feature>
<dbReference type="AlphaFoldDB" id="A0A3B0S3J5"/>
<reference evidence="3" key="1">
    <citation type="submission" date="2018-06" db="EMBL/GenBank/DDBJ databases">
        <authorList>
            <person name="Zhirakovskaya E."/>
        </authorList>
    </citation>
    <scope>NUCLEOTIDE SEQUENCE</scope>
</reference>
<feature type="region of interest" description="Disordered" evidence="1">
    <location>
        <begin position="230"/>
        <end position="256"/>
    </location>
</feature>
<accession>A0A3B0S3J5</accession>
<proteinExistence type="predicted"/>